<dbReference type="PROSITE" id="PS51207">
    <property type="entry name" value="PXA"/>
    <property type="match status" value="1"/>
</dbReference>
<feature type="compositionally biased region" description="Low complexity" evidence="2">
    <location>
        <begin position="316"/>
        <end position="326"/>
    </location>
</feature>
<dbReference type="SMART" id="SM00313">
    <property type="entry name" value="PXA"/>
    <property type="match status" value="1"/>
</dbReference>
<feature type="region of interest" description="Disordered" evidence="2">
    <location>
        <begin position="316"/>
        <end position="349"/>
    </location>
</feature>
<reference evidence="7" key="1">
    <citation type="submission" date="2013-07" db="EMBL/GenBank/DDBJ databases">
        <authorList>
            <consortium name="The Broad Institute Genome Sequencing Platform"/>
            <person name="Cuomo C."/>
            <person name="Litvintseva A."/>
            <person name="Chen Y."/>
            <person name="Heitman J."/>
            <person name="Sun S."/>
            <person name="Springer D."/>
            <person name="Dromer F."/>
            <person name="Young S.K."/>
            <person name="Zeng Q."/>
            <person name="Gargeya S."/>
            <person name="Fitzgerald M."/>
            <person name="Abouelleil A."/>
            <person name="Alvarado L."/>
            <person name="Berlin A.M."/>
            <person name="Chapman S.B."/>
            <person name="Dewar J."/>
            <person name="Goldberg J."/>
            <person name="Griggs A."/>
            <person name="Gujja S."/>
            <person name="Hansen M."/>
            <person name="Howarth C."/>
            <person name="Imamovic A."/>
            <person name="Larimer J."/>
            <person name="McCowan C."/>
            <person name="Murphy C."/>
            <person name="Pearson M."/>
            <person name="Priest M."/>
            <person name="Roberts A."/>
            <person name="Saif S."/>
            <person name="Shea T."/>
            <person name="Sykes S."/>
            <person name="Wortman J."/>
            <person name="Nusbaum C."/>
            <person name="Birren B."/>
        </authorList>
    </citation>
    <scope>NUCLEOTIDE SEQUENCE</scope>
    <source>
        <strain evidence="7">CBS 10737</strain>
    </source>
</reference>
<dbReference type="EMBL" id="CP144519">
    <property type="protein sequence ID" value="WWC66518.1"/>
    <property type="molecule type" value="Genomic_DNA"/>
</dbReference>
<feature type="region of interest" description="Disordered" evidence="2">
    <location>
        <begin position="672"/>
        <end position="741"/>
    </location>
</feature>
<dbReference type="GO" id="GO:0035091">
    <property type="term" value="F:phosphatidylinositol binding"/>
    <property type="evidence" value="ECO:0007669"/>
    <property type="project" value="InterPro"/>
</dbReference>
<feature type="domain" description="PXA" evidence="6">
    <location>
        <begin position="112"/>
        <end position="291"/>
    </location>
</feature>
<dbReference type="Pfam" id="PF08628">
    <property type="entry name" value="Nexin_C"/>
    <property type="match status" value="1"/>
</dbReference>
<dbReference type="PROSITE" id="PS50132">
    <property type="entry name" value="RGS"/>
    <property type="match status" value="1"/>
</dbReference>
<dbReference type="InterPro" id="IPR036305">
    <property type="entry name" value="RGS_sf"/>
</dbReference>
<keyword evidence="3" id="KW-0472">Membrane</keyword>
<feature type="compositionally biased region" description="Polar residues" evidence="2">
    <location>
        <begin position="327"/>
        <end position="336"/>
    </location>
</feature>
<dbReference type="PANTHER" id="PTHR22775">
    <property type="entry name" value="SORTING NEXIN"/>
    <property type="match status" value="1"/>
</dbReference>
<feature type="domain" description="PX" evidence="5">
    <location>
        <begin position="1009"/>
        <end position="1139"/>
    </location>
</feature>
<feature type="transmembrane region" description="Helical" evidence="3">
    <location>
        <begin position="36"/>
        <end position="56"/>
    </location>
</feature>
<dbReference type="InterPro" id="IPR003114">
    <property type="entry name" value="Phox_assoc"/>
</dbReference>
<evidence type="ECO:0000313" key="7">
    <source>
        <dbReference type="EMBL" id="WWC66518.1"/>
    </source>
</evidence>
<dbReference type="SMART" id="SM00312">
    <property type="entry name" value="PX"/>
    <property type="match status" value="1"/>
</dbReference>
<dbReference type="InterPro" id="IPR036871">
    <property type="entry name" value="PX_dom_sf"/>
</dbReference>
<dbReference type="KEGG" id="kpin:30169273"/>
<dbReference type="Gene3D" id="1.10.167.10">
    <property type="entry name" value="Regulator of G-protein Signalling 4, domain 2"/>
    <property type="match status" value="1"/>
</dbReference>
<evidence type="ECO:0000313" key="8">
    <source>
        <dbReference type="Proteomes" id="UP000094020"/>
    </source>
</evidence>
<feature type="domain" description="RGS" evidence="4">
    <location>
        <begin position="457"/>
        <end position="607"/>
    </location>
</feature>
<proteinExistence type="inferred from homology"/>
<dbReference type="InterPro" id="IPR016137">
    <property type="entry name" value="RGS"/>
</dbReference>
<evidence type="ECO:0000259" key="4">
    <source>
        <dbReference type="PROSITE" id="PS50132"/>
    </source>
</evidence>
<protein>
    <recommendedName>
        <fullName evidence="9">Intermediate filament protein</fullName>
    </recommendedName>
</protein>
<dbReference type="InterPro" id="IPR044926">
    <property type="entry name" value="RGS_subdomain_2"/>
</dbReference>
<reference evidence="7" key="2">
    <citation type="submission" date="2024-02" db="EMBL/GenBank/DDBJ databases">
        <title>Comparative genomics of Cryptococcus and Kwoniella reveals pathogenesis evolution and contrasting modes of karyotype evolution via chromosome fusion or intercentromeric recombination.</title>
        <authorList>
            <person name="Coelho M.A."/>
            <person name="David-Palma M."/>
            <person name="Shea T."/>
            <person name="Bowers K."/>
            <person name="McGinley-Smith S."/>
            <person name="Mohammad A.W."/>
            <person name="Gnirke A."/>
            <person name="Yurkov A.M."/>
            <person name="Nowrousian M."/>
            <person name="Sun S."/>
            <person name="Cuomo C.A."/>
            <person name="Heitman J."/>
        </authorList>
    </citation>
    <scope>NUCLEOTIDE SEQUENCE</scope>
    <source>
        <strain evidence="7">CBS 10737</strain>
    </source>
</reference>
<dbReference type="SUPFAM" id="SSF48097">
    <property type="entry name" value="Regulator of G-protein signaling, RGS"/>
    <property type="match status" value="1"/>
</dbReference>
<gene>
    <name evidence="7" type="ORF">I206_100421</name>
</gene>
<sequence length="1403" mass="155745">MRFLITNKTTICTSMLILGISLLFPQLNVLKTLLLIPIYISSAICFLFLYVLYLGIQSDRYTSSKANQPAARTRYALRQLRFTTPAAWSAVLTRQTWEEKPPSFLPIRKNASHSFNSRVDSFLRLINLHFILPWYGRISPSPAFPHAVETLIRHFMTDVTRRAENVDWPDRMVMKVVPIISDHFQHYRSIEHLASTSSVPTPNPALPLPLPHNAHPALSSHLHTTSGIPSSIESHLRHRLARILEYALPEAAQSEVVLTIVREIVLGAVLLPIFDILCEPDFWNRQIDEKGGRYLHEQKQVDKFLSALSALPASSASATNTPLPSSKSWKSQNIHLSPSSTSVSSNSSSKQFDNFLKSIGKLKTLGEARRLRADVERELRNAKLALADEVRLGESDKDGDKRLRKAQKYVQRLDRAKVDIDLRVATLSGQPNKPRPSLDRSPLSSMILEATSDDSVNLYSLLSDPSSLAYWLEYMDRRGRSRLVQYWLTVEGFKDPLEAAGLDSALDSASQAIHKSTLPSTDRNTIAEDVAFLYEMYFAVGQSEVKIGAKHRQVIEVTAHSNFTGLSVDDVRKVKHAVFASQREIYEQMVEDDWPAFKKTELYVKAVADVKRDKISSPISPGTSQLPHLLSPSLPSVPLPRTLAIRPPSTPIPAVKSRSLFDILSPASRIRQNDNRSSFLPANVSSPPATASISPPILGHTPTNGSQSSLLQTPRQVSPGKEESHTTSGDSSGLMTPPANARRSSNLDFLIAGGEDREDMKDRGKLFGDEEEYDNQADLAEAQRIEAIQAALNEIIASDEISSSRVIERDQAGDSYTELKSPSASLVLPQRSPKLEQKGFRLTSKSAEDLKVGRVVKATSSAPPSRLPSVAVPDIKILPKRRSIPNLSLSPQHSSKHLFDDDLNVEDHASLDEEDVNDANELIQLAAPGDLQLLVEISRLQGKITELVQQDHLLDTLIRQAELTGNQTELRILRRSQSSVRREQRSAIFQKAQFEQQEEENRLHPSRTHVAIPSSVVTTEDGDAGKQVVRYTIEISQIDEEGKTVLAWTVARRYNEFYELDKALKELAVETGGDAGLLEDLRTKVGEIPSKRLVPNTSASFVESRRAGLERYLQSLISSAAICDNHLLRSFLSRSHMPLQAGSSDAIASSTASFTSLAPHNIVKSLYKTMATSLDDALLGPSMLDMMYTTLSRQLNDFGGLVGLGGEELVGLLPSALKGGPYTPQWLKNDPIASTATPKEGRIGPMGGESGLTSFTSPICDLFIEVFDLKENNWLRRQAIVVILQQFLGSTIERKVRDSFRSATSSDSFEKIILNLEETLFPDGQRRPPSVLRTDQEKLETRIRASRKLGLLIPDIAANMIGRSNARRAARRVFGALQDTRLNQHLILSIMDEILDAMFPPRQ</sequence>
<evidence type="ECO:0000259" key="6">
    <source>
        <dbReference type="PROSITE" id="PS51207"/>
    </source>
</evidence>
<dbReference type="InterPro" id="IPR013937">
    <property type="entry name" value="Sorting_nexin_C"/>
</dbReference>
<dbReference type="Gene3D" id="3.30.1520.10">
    <property type="entry name" value="Phox-like domain"/>
    <property type="match status" value="1"/>
</dbReference>
<evidence type="ECO:0000256" key="2">
    <source>
        <dbReference type="SAM" id="MobiDB-lite"/>
    </source>
</evidence>
<dbReference type="Pfam" id="PF00615">
    <property type="entry name" value="RGS"/>
    <property type="match status" value="1"/>
</dbReference>
<dbReference type="Proteomes" id="UP000094020">
    <property type="component" value="Chromosome 1"/>
</dbReference>
<feature type="compositionally biased region" description="Low complexity" evidence="2">
    <location>
        <begin position="685"/>
        <end position="697"/>
    </location>
</feature>
<evidence type="ECO:0000256" key="1">
    <source>
        <dbReference type="ARBA" id="ARBA00010883"/>
    </source>
</evidence>
<evidence type="ECO:0000259" key="5">
    <source>
        <dbReference type="PROSITE" id="PS50195"/>
    </source>
</evidence>
<dbReference type="Pfam" id="PF00787">
    <property type="entry name" value="PX"/>
    <property type="match status" value="1"/>
</dbReference>
<accession>A0AAJ8MM92</accession>
<dbReference type="RefSeq" id="XP_070058296.1">
    <property type="nucleotide sequence ID" value="XM_070202195.1"/>
</dbReference>
<dbReference type="InterPro" id="IPR001683">
    <property type="entry name" value="PX_dom"/>
</dbReference>
<feature type="compositionally biased region" description="Low complexity" evidence="2">
    <location>
        <begin position="337"/>
        <end position="349"/>
    </location>
</feature>
<feature type="compositionally biased region" description="Polar residues" evidence="2">
    <location>
        <begin position="701"/>
        <end position="716"/>
    </location>
</feature>
<evidence type="ECO:0000256" key="3">
    <source>
        <dbReference type="SAM" id="Phobius"/>
    </source>
</evidence>
<dbReference type="Pfam" id="PF02194">
    <property type="entry name" value="PXA"/>
    <property type="match status" value="1"/>
</dbReference>
<name>A0AAJ8MM92_9TREE</name>
<keyword evidence="8" id="KW-1185">Reference proteome</keyword>
<evidence type="ECO:0008006" key="9">
    <source>
        <dbReference type="Google" id="ProtNLM"/>
    </source>
</evidence>
<dbReference type="SMART" id="SM00315">
    <property type="entry name" value="RGS"/>
    <property type="match status" value="1"/>
</dbReference>
<feature type="compositionally biased region" description="Polar residues" evidence="2">
    <location>
        <begin position="675"/>
        <end position="684"/>
    </location>
</feature>
<dbReference type="GeneID" id="30169273"/>
<keyword evidence="3" id="KW-0812">Transmembrane</keyword>
<dbReference type="PROSITE" id="PS50195">
    <property type="entry name" value="PX"/>
    <property type="match status" value="1"/>
</dbReference>
<organism evidence="7 8">
    <name type="scientific">Kwoniella pini CBS 10737</name>
    <dbReference type="NCBI Taxonomy" id="1296096"/>
    <lineage>
        <taxon>Eukaryota</taxon>
        <taxon>Fungi</taxon>
        <taxon>Dikarya</taxon>
        <taxon>Basidiomycota</taxon>
        <taxon>Agaricomycotina</taxon>
        <taxon>Tremellomycetes</taxon>
        <taxon>Tremellales</taxon>
        <taxon>Cryptococcaceae</taxon>
        <taxon>Kwoniella</taxon>
    </lineage>
</organism>
<dbReference type="PANTHER" id="PTHR22775:SF3">
    <property type="entry name" value="SORTING NEXIN-13"/>
    <property type="match status" value="1"/>
</dbReference>
<keyword evidence="3" id="KW-1133">Transmembrane helix</keyword>
<dbReference type="SUPFAM" id="SSF64268">
    <property type="entry name" value="PX domain"/>
    <property type="match status" value="1"/>
</dbReference>
<comment type="similarity">
    <text evidence="1">Belongs to the sorting nexin family.</text>
</comment>